<reference evidence="7 8" key="1">
    <citation type="submission" date="2018-01" db="EMBL/GenBank/DDBJ databases">
        <title>Draft genome sequence of Sphaerisporangium sp. 7K107.</title>
        <authorList>
            <person name="Sahin N."/>
            <person name="Saygin H."/>
            <person name="Ay H."/>
        </authorList>
    </citation>
    <scope>NUCLEOTIDE SEQUENCE [LARGE SCALE GENOMIC DNA]</scope>
    <source>
        <strain evidence="7 8">7K107</strain>
    </source>
</reference>
<name>A0A2W2HW76_9ACTN</name>
<comment type="caution">
    <text evidence="7">The sequence shown here is derived from an EMBL/GenBank/DDBJ whole genome shotgun (WGS) entry which is preliminary data.</text>
</comment>
<dbReference type="RefSeq" id="WP_111165862.1">
    <property type="nucleotide sequence ID" value="NZ_POUA01000022.1"/>
</dbReference>
<dbReference type="Proteomes" id="UP000248544">
    <property type="component" value="Unassembled WGS sequence"/>
</dbReference>
<dbReference type="InterPro" id="IPR013249">
    <property type="entry name" value="RNA_pol_sigma70_r4_t2"/>
</dbReference>
<evidence type="ECO:0000313" key="8">
    <source>
        <dbReference type="Proteomes" id="UP000248544"/>
    </source>
</evidence>
<dbReference type="InterPro" id="IPR007627">
    <property type="entry name" value="RNA_pol_sigma70_r2"/>
</dbReference>
<dbReference type="SUPFAM" id="SSF88946">
    <property type="entry name" value="Sigma2 domain of RNA polymerase sigma factors"/>
    <property type="match status" value="1"/>
</dbReference>
<evidence type="ECO:0000259" key="5">
    <source>
        <dbReference type="Pfam" id="PF04542"/>
    </source>
</evidence>
<dbReference type="Pfam" id="PF04542">
    <property type="entry name" value="Sigma70_r2"/>
    <property type="match status" value="1"/>
</dbReference>
<proteinExistence type="inferred from homology"/>
<evidence type="ECO:0000259" key="6">
    <source>
        <dbReference type="Pfam" id="PF08281"/>
    </source>
</evidence>
<gene>
    <name evidence="7" type="ORF">C1I98_04870</name>
</gene>
<dbReference type="InterPro" id="IPR014284">
    <property type="entry name" value="RNA_pol_sigma-70_dom"/>
</dbReference>
<comment type="similarity">
    <text evidence="1">Belongs to the sigma-70 factor family. ECF subfamily.</text>
</comment>
<dbReference type="Pfam" id="PF08281">
    <property type="entry name" value="Sigma70_r4_2"/>
    <property type="match status" value="1"/>
</dbReference>
<dbReference type="GO" id="GO:0016987">
    <property type="term" value="F:sigma factor activity"/>
    <property type="evidence" value="ECO:0007669"/>
    <property type="project" value="UniProtKB-KW"/>
</dbReference>
<accession>A0A2W2HW76</accession>
<feature type="domain" description="RNA polymerase sigma factor 70 region 4 type 2" evidence="6">
    <location>
        <begin position="111"/>
        <end position="163"/>
    </location>
</feature>
<evidence type="ECO:0000313" key="7">
    <source>
        <dbReference type="EMBL" id="PZG54108.1"/>
    </source>
</evidence>
<dbReference type="AlphaFoldDB" id="A0A2W2HW76"/>
<dbReference type="GO" id="GO:0006352">
    <property type="term" value="P:DNA-templated transcription initiation"/>
    <property type="evidence" value="ECO:0007669"/>
    <property type="project" value="InterPro"/>
</dbReference>
<dbReference type="PANTHER" id="PTHR43133">
    <property type="entry name" value="RNA POLYMERASE ECF-TYPE SIGMA FACTO"/>
    <property type="match status" value="1"/>
</dbReference>
<dbReference type="GO" id="GO:0003677">
    <property type="term" value="F:DNA binding"/>
    <property type="evidence" value="ECO:0007669"/>
    <property type="project" value="InterPro"/>
</dbReference>
<protein>
    <submittedName>
        <fullName evidence="7">RNA polymerase subunit sigma-24</fullName>
    </submittedName>
</protein>
<dbReference type="InterPro" id="IPR013324">
    <property type="entry name" value="RNA_pol_sigma_r3/r4-like"/>
</dbReference>
<dbReference type="PANTHER" id="PTHR43133:SF51">
    <property type="entry name" value="RNA POLYMERASE SIGMA FACTOR"/>
    <property type="match status" value="1"/>
</dbReference>
<keyword evidence="8" id="KW-1185">Reference proteome</keyword>
<dbReference type="EMBL" id="POUA01000022">
    <property type="protein sequence ID" value="PZG54108.1"/>
    <property type="molecule type" value="Genomic_DNA"/>
</dbReference>
<evidence type="ECO:0000256" key="4">
    <source>
        <dbReference type="ARBA" id="ARBA00023163"/>
    </source>
</evidence>
<evidence type="ECO:0000256" key="3">
    <source>
        <dbReference type="ARBA" id="ARBA00023082"/>
    </source>
</evidence>
<keyword evidence="4" id="KW-0804">Transcription</keyword>
<sequence>MTDEALVIRAQLGEREALAELLARWRVPVWTYVRRMLDADRADDVSQEIWLAVVRGLPRLRKPGRFTPWLFTIARRSITERLRAEYAQAEKVFLVGDSTVEDPAEAMVDRAALVSALSALPVLEREILVLFYLEDLPVEECAHICQIPAGTVKSRLNRARRLLREHLEEKGDLP</sequence>
<feature type="domain" description="RNA polymerase sigma-70 region 2" evidence="5">
    <location>
        <begin position="23"/>
        <end position="85"/>
    </location>
</feature>
<dbReference type="InterPro" id="IPR036388">
    <property type="entry name" value="WH-like_DNA-bd_sf"/>
</dbReference>
<dbReference type="Gene3D" id="1.10.1740.10">
    <property type="match status" value="1"/>
</dbReference>
<keyword evidence="2" id="KW-0805">Transcription regulation</keyword>
<dbReference type="SUPFAM" id="SSF88659">
    <property type="entry name" value="Sigma3 and sigma4 domains of RNA polymerase sigma factors"/>
    <property type="match status" value="1"/>
</dbReference>
<organism evidence="7 8">
    <name type="scientific">Spongiactinospora gelatinilytica</name>
    <dbReference type="NCBI Taxonomy" id="2666298"/>
    <lineage>
        <taxon>Bacteria</taxon>
        <taxon>Bacillati</taxon>
        <taxon>Actinomycetota</taxon>
        <taxon>Actinomycetes</taxon>
        <taxon>Streptosporangiales</taxon>
        <taxon>Streptosporangiaceae</taxon>
        <taxon>Spongiactinospora</taxon>
    </lineage>
</organism>
<dbReference type="InterPro" id="IPR013325">
    <property type="entry name" value="RNA_pol_sigma_r2"/>
</dbReference>
<evidence type="ECO:0000256" key="1">
    <source>
        <dbReference type="ARBA" id="ARBA00010641"/>
    </source>
</evidence>
<dbReference type="NCBIfam" id="TIGR02937">
    <property type="entry name" value="sigma70-ECF"/>
    <property type="match status" value="1"/>
</dbReference>
<dbReference type="Gene3D" id="1.10.10.10">
    <property type="entry name" value="Winged helix-like DNA-binding domain superfamily/Winged helix DNA-binding domain"/>
    <property type="match status" value="1"/>
</dbReference>
<dbReference type="InterPro" id="IPR039425">
    <property type="entry name" value="RNA_pol_sigma-70-like"/>
</dbReference>
<keyword evidence="3" id="KW-0731">Sigma factor</keyword>
<evidence type="ECO:0000256" key="2">
    <source>
        <dbReference type="ARBA" id="ARBA00023015"/>
    </source>
</evidence>